<proteinExistence type="predicted"/>
<accession>A0ABY7EQX2</accession>
<dbReference type="EMBL" id="CP111019">
    <property type="protein sequence ID" value="WAR11534.1"/>
    <property type="molecule type" value="Genomic_DNA"/>
</dbReference>
<feature type="region of interest" description="Disordered" evidence="2">
    <location>
        <begin position="753"/>
        <end position="784"/>
    </location>
</feature>
<feature type="compositionally biased region" description="Basic and acidic residues" evidence="2">
    <location>
        <begin position="127"/>
        <end position="136"/>
    </location>
</feature>
<dbReference type="PANTHER" id="PTHR18950:SF0">
    <property type="entry name" value="PROGESTERONE IMMUNOMODULATORY BINDING FACTOR 1"/>
    <property type="match status" value="1"/>
</dbReference>
<feature type="coiled-coil region" evidence="1">
    <location>
        <begin position="379"/>
        <end position="448"/>
    </location>
</feature>
<feature type="coiled-coil region" evidence="1">
    <location>
        <begin position="154"/>
        <end position="256"/>
    </location>
</feature>
<feature type="coiled-coil region" evidence="1">
    <location>
        <begin position="562"/>
        <end position="614"/>
    </location>
</feature>
<feature type="coiled-coil region" evidence="1">
    <location>
        <begin position="666"/>
        <end position="696"/>
    </location>
</feature>
<gene>
    <name evidence="3" type="ORF">MAR_025714</name>
</gene>
<organism evidence="3 4">
    <name type="scientific">Mya arenaria</name>
    <name type="common">Soft-shell clam</name>
    <dbReference type="NCBI Taxonomy" id="6604"/>
    <lineage>
        <taxon>Eukaryota</taxon>
        <taxon>Metazoa</taxon>
        <taxon>Spiralia</taxon>
        <taxon>Lophotrochozoa</taxon>
        <taxon>Mollusca</taxon>
        <taxon>Bivalvia</taxon>
        <taxon>Autobranchia</taxon>
        <taxon>Heteroconchia</taxon>
        <taxon>Euheterodonta</taxon>
        <taxon>Imparidentia</taxon>
        <taxon>Neoheterodontei</taxon>
        <taxon>Myida</taxon>
        <taxon>Myoidea</taxon>
        <taxon>Myidae</taxon>
        <taxon>Mya</taxon>
    </lineage>
</organism>
<evidence type="ECO:0000313" key="4">
    <source>
        <dbReference type="Proteomes" id="UP001164746"/>
    </source>
</evidence>
<dbReference type="Proteomes" id="UP001164746">
    <property type="component" value="Chromosome 8"/>
</dbReference>
<keyword evidence="4" id="KW-1185">Reference proteome</keyword>
<protein>
    <submittedName>
        <fullName evidence="3">PIBF1-like protein</fullName>
    </submittedName>
</protein>
<sequence>MIFFFFKTTIQHKQIPLESLSLNCIAAAPYVSVRPVSPIGCSSDARVTTSAVDFQLFKNNSDACSVPSERFCLQLVYRFANNGLMMEFSISIAMAARDLSKTFDEFESEDLSGFETSVPTDLTLSPDRTDRHERNRNSKITKQLIERKQLSHDLQLVRIELSQKNLQVENMKAEYLQRVDDLDEKLNDERHQKQILQARLESQLTIQQEEARRRQELIKQELDEVRQKQRQLEATNERLQERAGNVRRTLRDLDLTEDKFYELRTTTEDDLSLRDYVAMRLFEKTKPLETEVEQLRMKVKSLEDTDRSQSKQMLKLQEELEEERQSHGEIRVKYQKLALAHADTKNQVKTDNYKVENYDRIKGERDNLEKDDLDVHRQLSTLEAAHQNVCKERDELRRELSAAKQSLTLLKQDKDYLTRQSADVANRLQFAEEKMVQINLQLDDAKRSREDMYEKYVSSREQYKSEYENKLRDELEQIRVRTNSEIDRLRTSSKEMNLREARDMSISEKERALITERETNTKYEQLLQEWRQLQVSGDSRVSDLANDLKLKTFELERTQLVLEETVKNQKETQLEVEKLTKKAEVLTKEYYVQQTGLEKRIAELESQLQEKEGRKGVVLIWLWRQCSQYRETQAATKVKSTNSLLDQSQQPYNYLIDSMRTRDTQISKQKDYISQLEEENQRLGEERGEAVKVKNQMALDLERLLNQREEMSVMKQVVLSMSTRVPGEKKAQHREHLKPKSASMHVPNRSFETYDEPNISKPGSSPPKWAKKLKNKNMSQSTNYSKVHEDLVDIHAEKYHRKVDLHNRGHHRLYQEHIRTRHWTTPLQEL</sequence>
<evidence type="ECO:0000256" key="1">
    <source>
        <dbReference type="SAM" id="Coils"/>
    </source>
</evidence>
<reference evidence="3" key="1">
    <citation type="submission" date="2022-11" db="EMBL/GenBank/DDBJ databases">
        <title>Centuries of genome instability and evolution in soft-shell clam transmissible cancer (bioRxiv).</title>
        <authorList>
            <person name="Hart S.F.M."/>
            <person name="Yonemitsu M.A."/>
            <person name="Giersch R.M."/>
            <person name="Beal B.F."/>
            <person name="Arriagada G."/>
            <person name="Davis B.W."/>
            <person name="Ostrander E.A."/>
            <person name="Goff S.P."/>
            <person name="Metzger M.J."/>
        </authorList>
    </citation>
    <scope>NUCLEOTIDE SEQUENCE</scope>
    <source>
        <strain evidence="3">MELC-2E11</strain>
        <tissue evidence="3">Siphon/mantle</tissue>
    </source>
</reference>
<dbReference type="PANTHER" id="PTHR18950">
    <property type="entry name" value="PROGESTERONE-INDUCED BLOCKING FACTOR 1"/>
    <property type="match status" value="1"/>
</dbReference>
<name>A0ABY7EQX2_MYAAR</name>
<evidence type="ECO:0000313" key="3">
    <source>
        <dbReference type="EMBL" id="WAR11534.1"/>
    </source>
</evidence>
<keyword evidence="1" id="KW-0175">Coiled coil</keyword>
<dbReference type="InterPro" id="IPR026205">
    <property type="entry name" value="PIBF1"/>
</dbReference>
<feature type="region of interest" description="Disordered" evidence="2">
    <location>
        <begin position="117"/>
        <end position="137"/>
    </location>
</feature>
<evidence type="ECO:0000256" key="2">
    <source>
        <dbReference type="SAM" id="MobiDB-lite"/>
    </source>
</evidence>